<dbReference type="Pfam" id="PF19064">
    <property type="entry name" value="DUF5760"/>
    <property type="match status" value="1"/>
</dbReference>
<name>A0AB39JDT0_9VIRU</name>
<organism evidence="2">
    <name type="scientific">Florenciella sp. virus SA2</name>
    <dbReference type="NCBI Taxonomy" id="3240092"/>
    <lineage>
        <taxon>Viruses</taxon>
    </lineage>
</organism>
<keyword evidence="1" id="KW-0175">Coiled coil</keyword>
<reference evidence="2" key="1">
    <citation type="submission" date="2024-03" db="EMBL/GenBank/DDBJ databases">
        <title>Eukaryotic viruses encode the ribosomal protein eL40.</title>
        <authorList>
            <person name="Thomy J."/>
            <person name="Schvarcz C.R."/>
            <person name="McBeain K.A."/>
            <person name="Edwards K.F."/>
            <person name="Steward G.F."/>
        </authorList>
    </citation>
    <scope>NUCLEOTIDE SEQUENCE</scope>
    <source>
        <strain evidence="2">FloV-SA2</strain>
    </source>
</reference>
<proteinExistence type="predicted"/>
<gene>
    <name evidence="2" type="ORF">FloV-SA2_00415</name>
</gene>
<sequence length="118" mass="14137">MDQNNIILIKKWLDLEKDIGNYSSKLRELRKEKRELNCKMVEIMKHLDIECFDCNSGQIIYSKNKVKKTLNQKTLHQLLNNYFMETSCPEEADKLCNFINENREIQTKEIVKLKKKKI</sequence>
<protein>
    <submittedName>
        <fullName evidence="2">Uncharacterized protein</fullName>
    </submittedName>
</protein>
<feature type="coiled-coil region" evidence="1">
    <location>
        <begin position="19"/>
        <end position="46"/>
    </location>
</feature>
<dbReference type="InterPro" id="IPR043918">
    <property type="entry name" value="DUF5760"/>
</dbReference>
<accession>A0AB39JDT0</accession>
<evidence type="ECO:0000256" key="1">
    <source>
        <dbReference type="SAM" id="Coils"/>
    </source>
</evidence>
<evidence type="ECO:0000313" key="2">
    <source>
        <dbReference type="EMBL" id="XDO02233.1"/>
    </source>
</evidence>
<dbReference type="EMBL" id="PP542043">
    <property type="protein sequence ID" value="XDO02233.1"/>
    <property type="molecule type" value="Genomic_DNA"/>
</dbReference>